<keyword evidence="1" id="KW-0227">DNA damage</keyword>
<name>A0A9D4XL22_PEA</name>
<evidence type="ECO:0000313" key="4">
    <source>
        <dbReference type="EMBL" id="KAI5420616.1"/>
    </source>
</evidence>
<dbReference type="GO" id="GO:0005634">
    <property type="term" value="C:nucleus"/>
    <property type="evidence" value="ECO:0007669"/>
    <property type="project" value="UniProtKB-SubCell"/>
</dbReference>
<proteinExistence type="inferred from homology"/>
<dbReference type="PANTHER" id="PTHR12891:SF0">
    <property type="entry name" value="MMS19 NUCLEOTIDE EXCISION REPAIR PROTEIN HOMOLOG"/>
    <property type="match status" value="1"/>
</dbReference>
<feature type="coiled-coil region" evidence="2">
    <location>
        <begin position="183"/>
        <end position="217"/>
    </location>
</feature>
<dbReference type="AlphaFoldDB" id="A0A9D4XL22"/>
<keyword evidence="1" id="KW-0539">Nucleus</keyword>
<dbReference type="GO" id="GO:0051604">
    <property type="term" value="P:protein maturation"/>
    <property type="evidence" value="ECO:0007669"/>
    <property type="project" value="UniProtKB-UniRule"/>
</dbReference>
<organism evidence="4 5">
    <name type="scientific">Pisum sativum</name>
    <name type="common">Garden pea</name>
    <name type="synonym">Lathyrus oleraceus</name>
    <dbReference type="NCBI Taxonomy" id="3888"/>
    <lineage>
        <taxon>Eukaryota</taxon>
        <taxon>Viridiplantae</taxon>
        <taxon>Streptophyta</taxon>
        <taxon>Embryophyta</taxon>
        <taxon>Tracheophyta</taxon>
        <taxon>Spermatophyta</taxon>
        <taxon>Magnoliopsida</taxon>
        <taxon>eudicotyledons</taxon>
        <taxon>Gunneridae</taxon>
        <taxon>Pentapetalae</taxon>
        <taxon>rosids</taxon>
        <taxon>fabids</taxon>
        <taxon>Fabales</taxon>
        <taxon>Fabaceae</taxon>
        <taxon>Papilionoideae</taxon>
        <taxon>50 kb inversion clade</taxon>
        <taxon>NPAAA clade</taxon>
        <taxon>Hologalegina</taxon>
        <taxon>IRL clade</taxon>
        <taxon>Fabeae</taxon>
        <taxon>Lathyrus</taxon>
    </lineage>
</organism>
<dbReference type="InterPro" id="IPR029240">
    <property type="entry name" value="MMS19_N"/>
</dbReference>
<sequence length="852" mass="95004">MDGPPDAKDLQPFVLSDIQASNPDVRSVRKAWLKVNLKEERKGKAQELEDSNKRARLLEDQKDDLDHILLGSTSVIRTRKEELKKAEYRICELGRLLDKSLMDKKEIKLDFEAQIRDLRDALKKREEKLSREILQKEEAERNCHHLRYQLEEDTRRFAVLESQEGDAAYLLLKNDCVYWKRLYREARATLDEDQKVIKKLQELYVEWNGKFRNLARKECELVAKELRWEDYQLGDKGGPFASAPQPTGVAGFNSSTTQTNAFSPSPASTFSSGFGTSALAFSSSAFGSSTSTAHHSLGFSAFVITSNRNKGDELVIIVMAYGRKTGIVTAKTIYAVSQGGEKGYVGSKIFSTEGVDSLQEEARQVANKSPGNQQGAVGESNVQINCSDSDQGGLIELEKLLKQKTFTRPEIDHLTALMLSRTLMHAFSSTPVFEPFVIPLFLEKLSSSLHSAKIDSLQYLRACSVKYGSERIAKYAKAIWSSLKDTINTYLDEPDLSFSLAPIDGIDFPKNEVVIEVLSLLQELIVQNSSQLISLIIDDEDVNFIINNISSYENYNTISVQEKKKLHAIGRILYLTAKTSIPSCNAVFQSLLSRMMDNLGFSASNTDGLQNGGSFASQSVNFGFLYLCIELLAGCRELVTLSEEKYGTYCTILHSFSAVLFNAFGSVLAVSDDRCPPDLDIYIGVKGLLILAMFHLDVFPIPKSTFENILKKLMSIIVEDFDKTVLWNATLKSIISYWLVCSKLHHCGYVSYSMPDNGYGSMSSYATKMHEGHGFPPLSTSEMTSPVRHRLESPDRLCVTDKTVASVERSEAPSYSHRSPPSSVKVPVRSSPVITSLIKLSLSAWLVSVCGR</sequence>
<feature type="domain" description="MMS19 N-terminal" evidence="3">
    <location>
        <begin position="406"/>
        <end position="487"/>
    </location>
</feature>
<evidence type="ECO:0000259" key="3">
    <source>
        <dbReference type="Pfam" id="PF14500"/>
    </source>
</evidence>
<keyword evidence="5" id="KW-1185">Reference proteome</keyword>
<dbReference type="GO" id="GO:0006281">
    <property type="term" value="P:DNA repair"/>
    <property type="evidence" value="ECO:0007669"/>
    <property type="project" value="UniProtKB-UniRule"/>
</dbReference>
<dbReference type="EMBL" id="JAMSHJ010000004">
    <property type="protein sequence ID" value="KAI5420616.1"/>
    <property type="molecule type" value="Genomic_DNA"/>
</dbReference>
<gene>
    <name evidence="4" type="ORF">KIW84_044438</name>
</gene>
<protein>
    <recommendedName>
        <fullName evidence="1">MMS19 nucleotide excision repair protein</fullName>
    </recommendedName>
</protein>
<dbReference type="Proteomes" id="UP001058974">
    <property type="component" value="Chromosome 4"/>
</dbReference>
<accession>A0A9D4XL22</accession>
<dbReference type="GO" id="GO:0097361">
    <property type="term" value="C:cytosolic [4Fe-4S] assembly targeting complex"/>
    <property type="evidence" value="ECO:0007669"/>
    <property type="project" value="UniProtKB-UniRule"/>
</dbReference>
<dbReference type="InterPro" id="IPR039920">
    <property type="entry name" value="MMS19"/>
</dbReference>
<reference evidence="4 5" key="1">
    <citation type="journal article" date="2022" name="Nat. Genet.">
        <title>Improved pea reference genome and pan-genome highlight genomic features and evolutionary characteristics.</title>
        <authorList>
            <person name="Yang T."/>
            <person name="Liu R."/>
            <person name="Luo Y."/>
            <person name="Hu S."/>
            <person name="Wang D."/>
            <person name="Wang C."/>
            <person name="Pandey M.K."/>
            <person name="Ge S."/>
            <person name="Xu Q."/>
            <person name="Li N."/>
            <person name="Li G."/>
            <person name="Huang Y."/>
            <person name="Saxena R.K."/>
            <person name="Ji Y."/>
            <person name="Li M."/>
            <person name="Yan X."/>
            <person name="He Y."/>
            <person name="Liu Y."/>
            <person name="Wang X."/>
            <person name="Xiang C."/>
            <person name="Varshney R.K."/>
            <person name="Ding H."/>
            <person name="Gao S."/>
            <person name="Zong X."/>
        </authorList>
    </citation>
    <scope>NUCLEOTIDE SEQUENCE [LARGE SCALE GENOMIC DNA]</scope>
    <source>
        <strain evidence="4 5">cv. Zhongwan 6</strain>
    </source>
</reference>
<keyword evidence="1" id="KW-0234">DNA repair</keyword>
<comment type="similarity">
    <text evidence="1">Belongs to the MET18/MMS19 family.</text>
</comment>
<dbReference type="SUPFAM" id="SSF48371">
    <property type="entry name" value="ARM repeat"/>
    <property type="match status" value="1"/>
</dbReference>
<dbReference type="PANTHER" id="PTHR12891">
    <property type="entry name" value="DNA REPAIR/TRANSCRIPTION PROTEIN MET18/MMS19"/>
    <property type="match status" value="1"/>
</dbReference>
<feature type="coiled-coil region" evidence="2">
    <location>
        <begin position="108"/>
        <end position="156"/>
    </location>
</feature>
<evidence type="ECO:0000256" key="2">
    <source>
        <dbReference type="SAM" id="Coils"/>
    </source>
</evidence>
<comment type="subcellular location">
    <subcellularLocation>
        <location evidence="1">Nucleus</location>
    </subcellularLocation>
</comment>
<dbReference type="GO" id="GO:0016226">
    <property type="term" value="P:iron-sulfur cluster assembly"/>
    <property type="evidence" value="ECO:0007669"/>
    <property type="project" value="UniProtKB-UniRule"/>
</dbReference>
<dbReference type="InterPro" id="IPR016024">
    <property type="entry name" value="ARM-type_fold"/>
</dbReference>
<dbReference type="Gramene" id="Psat04G0443800-T1">
    <property type="protein sequence ID" value="KAI5420616.1"/>
    <property type="gene ID" value="KIW84_044438"/>
</dbReference>
<feature type="coiled-coil region" evidence="2">
    <location>
        <begin position="34"/>
        <end position="68"/>
    </location>
</feature>
<keyword evidence="2" id="KW-0175">Coiled coil</keyword>
<evidence type="ECO:0000313" key="5">
    <source>
        <dbReference type="Proteomes" id="UP001058974"/>
    </source>
</evidence>
<comment type="function">
    <text evidence="1">Key component of the cytosolic iron-sulfur protein assembly (CIA) complex, a multiprotein complex that mediates the incorporation of iron-sulfur cluster into apoproteins specifically involved in DNA metabolism and genomic integrity. In the CIA complex, MMS19 acts as an adapter between early-acting CIA components and a subset of cellular target iron-sulfur proteins.</text>
</comment>
<evidence type="ECO:0000256" key="1">
    <source>
        <dbReference type="RuleBase" id="RU367072"/>
    </source>
</evidence>
<comment type="caution">
    <text evidence="4">The sequence shown here is derived from an EMBL/GenBank/DDBJ whole genome shotgun (WGS) entry which is preliminary data.</text>
</comment>
<dbReference type="Pfam" id="PF14500">
    <property type="entry name" value="MMS19_N"/>
    <property type="match status" value="1"/>
</dbReference>